<name>E4U2I1_SULKY</name>
<dbReference type="EMBL" id="CP002355">
    <property type="protein sequence ID" value="ADR34668.1"/>
    <property type="molecule type" value="Genomic_DNA"/>
</dbReference>
<organism evidence="2 3">
    <name type="scientific">Sulfuricurvum kujiense (strain ATCC BAA-921 / DSM 16994 / JCM 11577 / YK-1)</name>
    <dbReference type="NCBI Taxonomy" id="709032"/>
    <lineage>
        <taxon>Bacteria</taxon>
        <taxon>Pseudomonadati</taxon>
        <taxon>Campylobacterota</taxon>
        <taxon>Epsilonproteobacteria</taxon>
        <taxon>Campylobacterales</taxon>
        <taxon>Sulfurimonadaceae</taxon>
        <taxon>Sulfuricurvum</taxon>
    </lineage>
</organism>
<dbReference type="HOGENOM" id="CLU_050485_0_0_7"/>
<feature type="domain" description="FAD/NAD(P)-binding" evidence="1">
    <location>
        <begin position="3"/>
        <end position="289"/>
    </location>
</feature>
<evidence type="ECO:0000259" key="1">
    <source>
        <dbReference type="Pfam" id="PF07992"/>
    </source>
</evidence>
<accession>E4U2I1</accession>
<dbReference type="eggNOG" id="COG0446">
    <property type="taxonomic scope" value="Bacteria"/>
</dbReference>
<reference evidence="2 3" key="1">
    <citation type="journal article" date="2012" name="Stand. Genomic Sci.">
        <title>Complete genome sequence of the sulfur compounds oxidizing chemolithoautotroph Sulfuricurvum kujiense type strain (YK-1(T)).</title>
        <authorList>
            <person name="Han C."/>
            <person name="Kotsyurbenko O."/>
            <person name="Chertkov O."/>
            <person name="Held B."/>
            <person name="Lapidus A."/>
            <person name="Nolan M."/>
            <person name="Lucas S."/>
            <person name="Hammon N."/>
            <person name="Deshpande S."/>
            <person name="Cheng J.F."/>
            <person name="Tapia R."/>
            <person name="Goodwin L.A."/>
            <person name="Pitluck S."/>
            <person name="Liolios K."/>
            <person name="Pagani I."/>
            <person name="Ivanova N."/>
            <person name="Mavromatis K."/>
            <person name="Mikhailova N."/>
            <person name="Pati A."/>
            <person name="Chen A."/>
            <person name="Palaniappan K."/>
            <person name="Land M."/>
            <person name="Hauser L."/>
            <person name="Chang Y.J."/>
            <person name="Jeffries C.D."/>
            <person name="Brambilla E.M."/>
            <person name="Rohde M."/>
            <person name="Spring S."/>
            <person name="Sikorski J."/>
            <person name="Goker M."/>
            <person name="Woyke T."/>
            <person name="Bristow J."/>
            <person name="Eisen J.A."/>
            <person name="Markowitz V."/>
            <person name="Hugenholtz P."/>
            <person name="Kyrpides N.C."/>
            <person name="Klenk H.P."/>
            <person name="Detter J.C."/>
        </authorList>
    </citation>
    <scope>NUCLEOTIDE SEQUENCE [LARGE SCALE GENOMIC DNA]</scope>
    <source>
        <strain evidence="3">ATCC BAA-921 / DSM 16994 / JCM 11577 / YK-1</strain>
    </source>
</reference>
<dbReference type="InterPro" id="IPR036188">
    <property type="entry name" value="FAD/NAD-bd_sf"/>
</dbReference>
<dbReference type="SUPFAM" id="SSF51905">
    <property type="entry name" value="FAD/NAD(P)-binding domain"/>
    <property type="match status" value="1"/>
</dbReference>
<evidence type="ECO:0000313" key="2">
    <source>
        <dbReference type="EMBL" id="ADR34668.1"/>
    </source>
</evidence>
<keyword evidence="3" id="KW-1185">Reference proteome</keyword>
<evidence type="ECO:0000313" key="3">
    <source>
        <dbReference type="Proteomes" id="UP000008721"/>
    </source>
</evidence>
<dbReference type="PRINTS" id="PR00469">
    <property type="entry name" value="PNDRDTASEII"/>
</dbReference>
<sequence length="389" mass="43292">MKNILIIGGGIAGVEAAIYYRKEGFEVELISDREYLFIYPIAIWIPVSSTGFDNVAYPLEKIAKRHGFALTIDQVTSVNAAEKTVTLKNGGVRQVNRLVIAMGASKMKPEGIEHTLSICGAPEQSILLKEKIDALIQKGSGKIAFGFGGNPNDPSGVRGGPGFELFFNLHHQLKKLGIRDHYEMTFFAPMAEPGARMGKKALSLMEMMFKRNRFFSRYGKKIKRFEENRVVFEDDSTLESDLTMFIPAGDGLELIKASDLPLNNAGFIRINDYCEIPGVEGWYAIGDASALEGPDWKAKQGHIAEVMARNAAHNSAISFGLKSGEKKGYRDHLNILCVMDMGDGAGFVYRDDKKALLIPMPIIGHWMKMMWGWYYKMSKMGYIPRIPGM</sequence>
<proteinExistence type="predicted"/>
<dbReference type="InterPro" id="IPR023753">
    <property type="entry name" value="FAD/NAD-binding_dom"/>
</dbReference>
<dbReference type="GO" id="GO:0016491">
    <property type="term" value="F:oxidoreductase activity"/>
    <property type="evidence" value="ECO:0007669"/>
    <property type="project" value="InterPro"/>
</dbReference>
<dbReference type="OrthoDB" id="9802771at2"/>
<dbReference type="Pfam" id="PF07992">
    <property type="entry name" value="Pyr_redox_2"/>
    <property type="match status" value="1"/>
</dbReference>
<dbReference type="AlphaFoldDB" id="E4U2I1"/>
<dbReference type="Gene3D" id="3.50.50.100">
    <property type="match status" value="1"/>
</dbReference>
<dbReference type="RefSeq" id="WP_013460865.1">
    <property type="nucleotide sequence ID" value="NC_014762.1"/>
</dbReference>
<dbReference type="PANTHER" id="PTHR43755">
    <property type="match status" value="1"/>
</dbReference>
<dbReference type="InterPro" id="IPR052541">
    <property type="entry name" value="SQRD"/>
</dbReference>
<dbReference type="Proteomes" id="UP000008721">
    <property type="component" value="Chromosome"/>
</dbReference>
<gene>
    <name evidence="2" type="ordered locus">Sulku_2008</name>
</gene>
<dbReference type="PANTHER" id="PTHR43755:SF1">
    <property type="entry name" value="FAD-DEPENDENT PYRIDINE NUCLEOTIDE-DISULPHIDE OXIDOREDUCTASE"/>
    <property type="match status" value="1"/>
</dbReference>
<protein>
    <submittedName>
        <fullName evidence="2">FAD-dependent pyridine nucleotide-disulfide oxidoreductase</fullName>
    </submittedName>
</protein>
<dbReference type="KEGG" id="sku:Sulku_2008"/>
<dbReference type="STRING" id="709032.Sulku_2008"/>